<keyword evidence="2" id="KW-0547">Nucleotide-binding</keyword>
<gene>
    <name evidence="6" type="ORF">D7D52_11375</name>
</gene>
<dbReference type="InterPro" id="IPR027417">
    <property type="entry name" value="P-loop_NTPase"/>
</dbReference>
<evidence type="ECO:0000256" key="3">
    <source>
        <dbReference type="ARBA" id="ARBA00022840"/>
    </source>
</evidence>
<dbReference type="PROSITE" id="PS50893">
    <property type="entry name" value="ABC_TRANSPORTER_2"/>
    <property type="match status" value="1"/>
</dbReference>
<dbReference type="EMBL" id="CP032568">
    <property type="protein sequence ID" value="AYF74362.1"/>
    <property type="molecule type" value="Genomic_DNA"/>
</dbReference>
<organism evidence="6 7">
    <name type="scientific">Nocardia yunnanensis</name>
    <dbReference type="NCBI Taxonomy" id="2382165"/>
    <lineage>
        <taxon>Bacteria</taxon>
        <taxon>Bacillati</taxon>
        <taxon>Actinomycetota</taxon>
        <taxon>Actinomycetes</taxon>
        <taxon>Mycobacteriales</taxon>
        <taxon>Nocardiaceae</taxon>
        <taxon>Nocardia</taxon>
    </lineage>
</organism>
<keyword evidence="3 6" id="KW-0067">ATP-binding</keyword>
<dbReference type="InterPro" id="IPR050611">
    <property type="entry name" value="ABCF"/>
</dbReference>
<dbReference type="AlphaFoldDB" id="A0A386Z979"/>
<evidence type="ECO:0000256" key="2">
    <source>
        <dbReference type="ARBA" id="ARBA00022741"/>
    </source>
</evidence>
<dbReference type="PANTHER" id="PTHR19211:SF6">
    <property type="entry name" value="BLL7188 PROTEIN"/>
    <property type="match status" value="1"/>
</dbReference>
<keyword evidence="7" id="KW-1185">Reference proteome</keyword>
<accession>A0A386Z979</accession>
<dbReference type="FunFam" id="3.40.50.300:FF:001320">
    <property type="entry name" value="Heme ABC transporter ATP-binding protein"/>
    <property type="match status" value="1"/>
</dbReference>
<feature type="domain" description="ABC transporter" evidence="5">
    <location>
        <begin position="6"/>
        <end position="243"/>
    </location>
</feature>
<dbReference type="SUPFAM" id="SSF52540">
    <property type="entry name" value="P-loop containing nucleoside triphosphate hydrolases"/>
    <property type="match status" value="2"/>
</dbReference>
<dbReference type="OrthoDB" id="4500804at2"/>
<dbReference type="PANTHER" id="PTHR19211">
    <property type="entry name" value="ATP-BINDING TRANSPORT PROTEIN-RELATED"/>
    <property type="match status" value="1"/>
</dbReference>
<dbReference type="Gene3D" id="3.40.50.300">
    <property type="entry name" value="P-loop containing nucleotide triphosphate hydrolases"/>
    <property type="match status" value="2"/>
</dbReference>
<name>A0A386Z979_9NOCA</name>
<feature type="coiled-coil region" evidence="4">
    <location>
        <begin position="303"/>
        <end position="330"/>
    </location>
</feature>
<evidence type="ECO:0000313" key="7">
    <source>
        <dbReference type="Proteomes" id="UP000267164"/>
    </source>
</evidence>
<evidence type="ECO:0000259" key="5">
    <source>
        <dbReference type="PROSITE" id="PS50893"/>
    </source>
</evidence>
<keyword evidence="4" id="KW-0175">Coiled coil</keyword>
<feature type="coiled-coil region" evidence="4">
    <location>
        <begin position="239"/>
        <end position="266"/>
    </location>
</feature>
<sequence length="532" mass="58196">MSMPVISISDLTFAWIDGTPVFDGLDAQLGPGHIGLVGANGAGKSTLFRLLTGELRPVRGSVTVPGRLGYLRQDLGLATGQRVDEVLGLAATRKALHRIESGAGTEADFELVGGSWDIEERAIALLGRLGLHYVAGDVAQLDRRLETLSGGETVLLGLVAELLREPDVLLLDEPTNNLDQVARARLYEVVGQFPGTVLTVSHDRDLLDRVDTIAELRNGEIRSFGGNFTEYERILAAEQEAARAAVREARSDMRKQSRELVEARIKLDRRQRYGQKMWDQKREPKITMGNRKREAQVSAGKLRNNHIGKVEEAKDHLSEMQERVRDDREIRVELPGTRLYPGQDVLELTEARLPCGPMVTLKVTGPERIALTGRNGVGKTTLLHRIAAQPPAVAWRMLPQRLDIFDESRSVFENVAAAAPHAVPERIRAQLARFLFRGADADVPAGALSGGERLRAALAMLLLAEPAPKLLLLDEPTNNLDLPSLAHLTEALAGFEGALVVVSHDPRFLADIGVTRRLELTADGLVESPGEQ</sequence>
<protein>
    <submittedName>
        <fullName evidence="6">ABC transporter ATP-binding protein</fullName>
    </submittedName>
</protein>
<keyword evidence="1" id="KW-0677">Repeat</keyword>
<reference evidence="6 7" key="1">
    <citation type="submission" date="2018-09" db="EMBL/GenBank/DDBJ databases">
        <title>Nocardia yunnanensis sp. nov., an actinomycete isolated from a soil sample.</title>
        <authorList>
            <person name="Zhang J."/>
        </authorList>
    </citation>
    <scope>NUCLEOTIDE SEQUENCE [LARGE SCALE GENOMIC DNA]</scope>
    <source>
        <strain evidence="6 7">CFHS0054</strain>
    </source>
</reference>
<proteinExistence type="predicted"/>
<evidence type="ECO:0000313" key="6">
    <source>
        <dbReference type="EMBL" id="AYF74362.1"/>
    </source>
</evidence>
<dbReference type="GO" id="GO:0005524">
    <property type="term" value="F:ATP binding"/>
    <property type="evidence" value="ECO:0007669"/>
    <property type="project" value="UniProtKB-KW"/>
</dbReference>
<evidence type="ECO:0000256" key="1">
    <source>
        <dbReference type="ARBA" id="ARBA00022737"/>
    </source>
</evidence>
<evidence type="ECO:0000256" key="4">
    <source>
        <dbReference type="SAM" id="Coils"/>
    </source>
</evidence>
<dbReference type="CDD" id="cd03221">
    <property type="entry name" value="ABCF_EF-3"/>
    <property type="match status" value="1"/>
</dbReference>
<dbReference type="InterPro" id="IPR003439">
    <property type="entry name" value="ABC_transporter-like_ATP-bd"/>
</dbReference>
<dbReference type="SMART" id="SM00382">
    <property type="entry name" value="AAA"/>
    <property type="match status" value="2"/>
</dbReference>
<dbReference type="RefSeq" id="WP_120736283.1">
    <property type="nucleotide sequence ID" value="NZ_CP032568.1"/>
</dbReference>
<dbReference type="Pfam" id="PF00005">
    <property type="entry name" value="ABC_tran"/>
    <property type="match status" value="2"/>
</dbReference>
<dbReference type="KEGG" id="nyu:D7D52_11375"/>
<dbReference type="InterPro" id="IPR003593">
    <property type="entry name" value="AAA+_ATPase"/>
</dbReference>
<dbReference type="Proteomes" id="UP000267164">
    <property type="component" value="Chromosome"/>
</dbReference>
<dbReference type="GO" id="GO:0016887">
    <property type="term" value="F:ATP hydrolysis activity"/>
    <property type="evidence" value="ECO:0007669"/>
    <property type="project" value="InterPro"/>
</dbReference>